<feature type="modified residue" description="2,3-didehydroalanine (Ser)" evidence="6">
    <location>
        <position position="144"/>
    </location>
</feature>
<dbReference type="InterPro" id="IPR008948">
    <property type="entry name" value="L-Aspartase-like"/>
</dbReference>
<dbReference type="PROSITE" id="PS00488">
    <property type="entry name" value="PAL_HISTIDASE"/>
    <property type="match status" value="1"/>
</dbReference>
<dbReference type="EMBL" id="PXYL01000002">
    <property type="protein sequence ID" value="PSJ62817.1"/>
    <property type="molecule type" value="Genomic_DNA"/>
</dbReference>
<dbReference type="NCBIfam" id="NF006871">
    <property type="entry name" value="PRK09367.1"/>
    <property type="match status" value="1"/>
</dbReference>
<reference evidence="10 11" key="1">
    <citation type="submission" date="2018-03" db="EMBL/GenBank/DDBJ databases">
        <title>The draft genome of Mesorhizobium soli JCM 19897.</title>
        <authorList>
            <person name="Li L."/>
            <person name="Liu L."/>
            <person name="Liang L."/>
            <person name="Wang T."/>
            <person name="Zhang X."/>
        </authorList>
    </citation>
    <scope>NUCLEOTIDE SEQUENCE [LARGE SCALE GENOMIC DNA]</scope>
    <source>
        <strain evidence="10 11">JCM 19897</strain>
    </source>
</reference>
<keyword evidence="4 6" id="KW-0456">Lyase</keyword>
<evidence type="ECO:0000256" key="7">
    <source>
        <dbReference type="RuleBase" id="RU003954"/>
    </source>
</evidence>
<dbReference type="InterPro" id="IPR024083">
    <property type="entry name" value="Fumarase/histidase_N"/>
</dbReference>
<organism evidence="10 11">
    <name type="scientific">Pseudaminobacter soli</name>
    <name type="common">ex Li et al. 2025</name>
    <dbReference type="NCBI Taxonomy" id="1295366"/>
    <lineage>
        <taxon>Bacteria</taxon>
        <taxon>Pseudomonadati</taxon>
        <taxon>Pseudomonadota</taxon>
        <taxon>Alphaproteobacteria</taxon>
        <taxon>Hyphomicrobiales</taxon>
        <taxon>Phyllobacteriaceae</taxon>
        <taxon>Pseudaminobacter</taxon>
    </lineage>
</organism>
<protein>
    <recommendedName>
        <fullName evidence="2 6">Histidine ammonia-lyase</fullName>
        <shortName evidence="6">Histidase</shortName>
        <ecNumber evidence="2 6">4.3.1.3</ecNumber>
    </recommendedName>
</protein>
<dbReference type="FunFam" id="1.20.200.10:FF:000003">
    <property type="entry name" value="Histidine ammonia-lyase"/>
    <property type="match status" value="1"/>
</dbReference>
<evidence type="ECO:0000313" key="10">
    <source>
        <dbReference type="EMBL" id="PSJ62817.1"/>
    </source>
</evidence>
<dbReference type="Gene3D" id="1.10.275.10">
    <property type="entry name" value="Fumarase/aspartase (N-terminal domain)"/>
    <property type="match status" value="1"/>
</dbReference>
<evidence type="ECO:0000256" key="6">
    <source>
        <dbReference type="HAMAP-Rule" id="MF_00229"/>
    </source>
</evidence>
<dbReference type="InterPro" id="IPR005921">
    <property type="entry name" value="HutH"/>
</dbReference>
<dbReference type="FunFam" id="1.10.275.10:FF:000005">
    <property type="entry name" value="Histidine ammonia-lyase"/>
    <property type="match status" value="1"/>
</dbReference>
<evidence type="ECO:0000256" key="3">
    <source>
        <dbReference type="ARBA" id="ARBA00022808"/>
    </source>
</evidence>
<name>A0A2P7SK20_9HYPH</name>
<comment type="similarity">
    <text evidence="6 7">Belongs to the PAL/histidase family.</text>
</comment>
<dbReference type="CDD" id="cd00332">
    <property type="entry name" value="PAL-HAL"/>
    <property type="match status" value="1"/>
</dbReference>
<dbReference type="RefSeq" id="WP_106722719.1">
    <property type="nucleotide sequence ID" value="NZ_PXYL01000002.1"/>
</dbReference>
<proteinExistence type="inferred from homology"/>
<keyword evidence="3 6" id="KW-0369">Histidine metabolism</keyword>
<dbReference type="AlphaFoldDB" id="A0A2P7SK20"/>
<dbReference type="GO" id="GO:0019556">
    <property type="term" value="P:L-histidine catabolic process to glutamate and formamide"/>
    <property type="evidence" value="ECO:0007669"/>
    <property type="project" value="UniProtKB-UniPathway"/>
</dbReference>
<dbReference type="GO" id="GO:0019557">
    <property type="term" value="P:L-histidine catabolic process to glutamate and formate"/>
    <property type="evidence" value="ECO:0007669"/>
    <property type="project" value="UniProtKB-UniPathway"/>
</dbReference>
<dbReference type="InterPro" id="IPR001106">
    <property type="entry name" value="Aromatic_Lyase"/>
</dbReference>
<comment type="pathway">
    <text evidence="1 6 8">Amino-acid degradation; L-histidine degradation into L-glutamate; N-formimidoyl-L-glutamate from L-histidine: step 1/3.</text>
</comment>
<gene>
    <name evidence="6 10" type="primary">hutH</name>
    <name evidence="10" type="ORF">C7I85_04310</name>
</gene>
<dbReference type="Pfam" id="PF00221">
    <property type="entry name" value="Lyase_aromatic"/>
    <property type="match status" value="1"/>
</dbReference>
<dbReference type="Gene3D" id="1.20.200.10">
    <property type="entry name" value="Fumarase/aspartase (Central domain)"/>
    <property type="match status" value="1"/>
</dbReference>
<dbReference type="GO" id="GO:0005737">
    <property type="term" value="C:cytoplasm"/>
    <property type="evidence" value="ECO:0007669"/>
    <property type="project" value="UniProtKB-SubCell"/>
</dbReference>
<comment type="subcellular location">
    <subcellularLocation>
        <location evidence="6 9">Cytoplasm</location>
    </subcellularLocation>
</comment>
<evidence type="ECO:0000256" key="4">
    <source>
        <dbReference type="ARBA" id="ARBA00023239"/>
    </source>
</evidence>
<dbReference type="EC" id="4.3.1.3" evidence="2 6"/>
<dbReference type="InterPro" id="IPR022313">
    <property type="entry name" value="Phe/His_NH3-lyase_AS"/>
</dbReference>
<evidence type="ECO:0000256" key="5">
    <source>
        <dbReference type="ARBA" id="ARBA00049269"/>
    </source>
</evidence>
<comment type="caution">
    <text evidence="10">The sequence shown here is derived from an EMBL/GenBank/DDBJ whole genome shotgun (WGS) entry which is preliminary data.</text>
</comment>
<evidence type="ECO:0000313" key="11">
    <source>
        <dbReference type="Proteomes" id="UP000240653"/>
    </source>
</evidence>
<dbReference type="OrthoDB" id="9806955at2"/>
<dbReference type="PANTHER" id="PTHR10362">
    <property type="entry name" value="HISTIDINE AMMONIA-LYASE"/>
    <property type="match status" value="1"/>
</dbReference>
<dbReference type="GO" id="GO:0004397">
    <property type="term" value="F:histidine ammonia-lyase activity"/>
    <property type="evidence" value="ECO:0007669"/>
    <property type="project" value="UniProtKB-UniRule"/>
</dbReference>
<dbReference type="HAMAP" id="MF_00229">
    <property type="entry name" value="His_ammonia_lyase"/>
    <property type="match status" value="1"/>
</dbReference>
<evidence type="ECO:0000256" key="2">
    <source>
        <dbReference type="ARBA" id="ARBA00012994"/>
    </source>
</evidence>
<evidence type="ECO:0000256" key="9">
    <source>
        <dbReference type="RuleBase" id="RU004480"/>
    </source>
</evidence>
<dbReference type="NCBIfam" id="TIGR01225">
    <property type="entry name" value="hutH"/>
    <property type="match status" value="1"/>
</dbReference>
<evidence type="ECO:0000256" key="1">
    <source>
        <dbReference type="ARBA" id="ARBA00005113"/>
    </source>
</evidence>
<comment type="PTM">
    <text evidence="6">Contains an active site 4-methylidene-imidazol-5-one (MIO), which is formed autocatalytically by cyclization and dehydration of residues Ala-Ser-Gly.</text>
</comment>
<comment type="catalytic activity">
    <reaction evidence="5 6 8">
        <text>L-histidine = trans-urocanate + NH4(+)</text>
        <dbReference type="Rhea" id="RHEA:21232"/>
        <dbReference type="ChEBI" id="CHEBI:17771"/>
        <dbReference type="ChEBI" id="CHEBI:28938"/>
        <dbReference type="ChEBI" id="CHEBI:57595"/>
        <dbReference type="EC" id="4.3.1.3"/>
    </reaction>
</comment>
<keyword evidence="6" id="KW-0963">Cytoplasm</keyword>
<sequence>MTELILTPGEVTLAQLERVWREGLAVRLAESARAGIANSAARIEAAANGNEPVYGVNTGFGKLASIKIKSEDTATLQRNLILSHCCGVGENVEEETVRLIMALKLLSLGRGASGTRPEVVKLIEDMLAKGVLPVIPSQGSVGASGDLAPLAHMAATMLGEGRATYQGREMASAEALAAAGLKPVVLAAKEGLALINGTQVSTAFALAGLFEAFRAARNALVSSSLSTDAIMGSTAPFLDEIHQLRGHRGQILAARVIRELMDGSEIRESHRVGDPRVQDPYCIRCQPQVTGACIDLLTQAGRTLEIEANAATDNPLVLIESGQIVSGGNFHAEPVAFAADQIALAIAEIGAISQRRIALMVDPALSHDLPPFLTPDPGLNSGLMIAEVTSAALMSENKHLATPCSTDSTPTSANQEDHVSMAAHGARRLKRMNANLAHIVGIEVLCAAAGVEFRGPLKTSTPLQAVIARLRKSVTALDQDRYMAPDLAEVASLVRSGALLEVLPDNMLEEVRP</sequence>
<dbReference type="SUPFAM" id="SSF48557">
    <property type="entry name" value="L-aspartase-like"/>
    <property type="match status" value="1"/>
</dbReference>
<evidence type="ECO:0000256" key="8">
    <source>
        <dbReference type="RuleBase" id="RU004479"/>
    </source>
</evidence>
<dbReference type="UniPathway" id="UPA00379">
    <property type="reaction ID" value="UER00549"/>
</dbReference>
<feature type="cross-link" description="5-imidazolinone (Ala-Gly)" evidence="6">
    <location>
        <begin position="143"/>
        <end position="145"/>
    </location>
</feature>
<accession>A0A2P7SK20</accession>
<keyword evidence="11" id="KW-1185">Reference proteome</keyword>
<dbReference type="Proteomes" id="UP000240653">
    <property type="component" value="Unassembled WGS sequence"/>
</dbReference>